<feature type="region of interest" description="Disordered" evidence="1">
    <location>
        <begin position="95"/>
        <end position="114"/>
    </location>
</feature>
<evidence type="ECO:0000256" key="1">
    <source>
        <dbReference type="SAM" id="MobiDB-lite"/>
    </source>
</evidence>
<dbReference type="Proteomes" id="UP000077787">
    <property type="component" value="Chromosome"/>
</dbReference>
<name>A0A172WQP4_STUST</name>
<proteinExistence type="predicted"/>
<organism evidence="2 3">
    <name type="scientific">Stutzerimonas stutzeri</name>
    <name type="common">Pseudomonas stutzeri</name>
    <dbReference type="NCBI Taxonomy" id="316"/>
    <lineage>
        <taxon>Bacteria</taxon>
        <taxon>Pseudomonadati</taxon>
        <taxon>Pseudomonadota</taxon>
        <taxon>Gammaproteobacteria</taxon>
        <taxon>Pseudomonadales</taxon>
        <taxon>Pseudomonadaceae</taxon>
        <taxon>Stutzerimonas</taxon>
    </lineage>
</organism>
<dbReference type="EMBL" id="CP015641">
    <property type="protein sequence ID" value="ANF25773.1"/>
    <property type="molecule type" value="Genomic_DNA"/>
</dbReference>
<protein>
    <submittedName>
        <fullName evidence="2">Uncharacterized protein</fullName>
    </submittedName>
</protein>
<evidence type="ECO:0000313" key="3">
    <source>
        <dbReference type="Proteomes" id="UP000077787"/>
    </source>
</evidence>
<accession>A0A172WQP4</accession>
<reference evidence="2 3" key="1">
    <citation type="submission" date="2016-05" db="EMBL/GenBank/DDBJ databases">
        <title>Genome sequence of Pseudomonas stutzeri 273 and identification of the exopolysaccharide biosynthesis locus.</title>
        <authorList>
            <person name="Wu S."/>
            <person name="Sun C."/>
        </authorList>
    </citation>
    <scope>NUCLEOTIDE SEQUENCE [LARGE SCALE GENOMIC DNA]</scope>
    <source>
        <strain evidence="2 3">273</strain>
    </source>
</reference>
<sequence length="114" mass="12937">MKIIAMQPTESVSDVLCDICGNSTRIEGYGLQFGTLRASWGYGSAHDGELYEVHMCEPCFFRTISGLRRERMVNFMFSDEDQDLSDFGRIARDDFFKDGSDSNNSGLTRLRTKD</sequence>
<gene>
    <name evidence="2" type="ORF">PS273GM_11755</name>
</gene>
<dbReference type="OrthoDB" id="6168720at2"/>
<evidence type="ECO:0000313" key="2">
    <source>
        <dbReference type="EMBL" id="ANF25773.1"/>
    </source>
</evidence>
<dbReference type="AlphaFoldDB" id="A0A172WQP4"/>
<dbReference type="RefSeq" id="WP_064481468.1">
    <property type="nucleotide sequence ID" value="NZ_CP015641.1"/>
</dbReference>